<dbReference type="HOGENOM" id="CLU_3031763_0_0_1"/>
<proteinExistence type="predicted"/>
<accession>A0A0A6YVT4</accession>
<dbReference type="AlphaFoldDB" id="A0A0A6YVT4"/>
<dbReference type="AGR" id="MGI:1935205"/>
<dbReference type="VEuPathDB" id="HostDB:ENSMUSG00000102543"/>
<keyword evidence="4" id="KW-1185">Reference proteome</keyword>
<evidence type="ECO:0000313" key="3">
    <source>
        <dbReference type="MGI" id="MGI:1935205"/>
    </source>
</evidence>
<protein>
    <submittedName>
        <fullName evidence="2">Protocadherin gamma subfamily C, 5</fullName>
    </submittedName>
</protein>
<gene>
    <name evidence="2 3" type="primary">Pcdhgc5</name>
</gene>
<evidence type="ECO:0000313" key="2">
    <source>
        <dbReference type="Ensembl" id="ENSMUSP00000141256.2"/>
    </source>
</evidence>
<organism evidence="2 4">
    <name type="scientific">Mus musculus</name>
    <name type="common">Mouse</name>
    <dbReference type="NCBI Taxonomy" id="10090"/>
    <lineage>
        <taxon>Eukaryota</taxon>
        <taxon>Metazoa</taxon>
        <taxon>Chordata</taxon>
        <taxon>Craniata</taxon>
        <taxon>Vertebrata</taxon>
        <taxon>Euteleostomi</taxon>
        <taxon>Mammalia</taxon>
        <taxon>Eutheria</taxon>
        <taxon>Euarchontoglires</taxon>
        <taxon>Glires</taxon>
        <taxon>Rodentia</taxon>
        <taxon>Myomorpha</taxon>
        <taxon>Muroidea</taxon>
        <taxon>Muridae</taxon>
        <taxon>Murinae</taxon>
        <taxon>Mus</taxon>
        <taxon>Mus</taxon>
    </lineage>
</organism>
<dbReference type="GeneTree" id="ENSGT00940000162232"/>
<feature type="region of interest" description="Disordered" evidence="1">
    <location>
        <begin position="1"/>
        <end position="32"/>
    </location>
</feature>
<dbReference type="Bgee" id="ENSMUSG00000102543">
    <property type="expression patterns" value="Expressed in striatum and 51 other cell types or tissues"/>
</dbReference>
<dbReference type="Proteomes" id="UP000000589">
    <property type="component" value="Chromosome 18"/>
</dbReference>
<dbReference type="Antibodypedia" id="35054">
    <property type="antibodies" value="246 antibodies from 17 providers"/>
</dbReference>
<reference evidence="2" key="4">
    <citation type="submission" date="2025-09" db="UniProtKB">
        <authorList>
            <consortium name="Ensembl"/>
        </authorList>
    </citation>
    <scope>IDENTIFICATION</scope>
    <source>
        <strain evidence="2">C57BL/6J</strain>
    </source>
</reference>
<name>A0A0A6YVT4_MOUSE</name>
<evidence type="ECO:0000256" key="1">
    <source>
        <dbReference type="SAM" id="MobiDB-lite"/>
    </source>
</evidence>
<dbReference type="ExpressionAtlas" id="A0A0A6YVT4">
    <property type="expression patterns" value="baseline and differential"/>
</dbReference>
<reference evidence="2 4" key="1">
    <citation type="journal article" date="2009" name="PLoS Biol.">
        <title>Lineage-specific biology revealed by a finished genome assembly of the mouse.</title>
        <authorList>
            <consortium name="Mouse Genome Sequencing Consortium"/>
            <person name="Church D.M."/>
            <person name="Goodstadt L."/>
            <person name="Hillier L.W."/>
            <person name="Zody M.C."/>
            <person name="Goldstein S."/>
            <person name="She X."/>
            <person name="Bult C.J."/>
            <person name="Agarwala R."/>
            <person name="Cherry J.L."/>
            <person name="DiCuccio M."/>
            <person name="Hlavina W."/>
            <person name="Kapustin Y."/>
            <person name="Meric P."/>
            <person name="Maglott D."/>
            <person name="Birtle Z."/>
            <person name="Marques A.C."/>
            <person name="Graves T."/>
            <person name="Zhou S."/>
            <person name="Teague B."/>
            <person name="Potamousis K."/>
            <person name="Churas C."/>
            <person name="Place M."/>
            <person name="Herschleb J."/>
            <person name="Runnheim R."/>
            <person name="Forrest D."/>
            <person name="Amos-Landgraf J."/>
            <person name="Schwartz D.C."/>
            <person name="Cheng Z."/>
            <person name="Lindblad-Toh K."/>
            <person name="Eichler E.E."/>
            <person name="Ponting C.P."/>
        </authorList>
    </citation>
    <scope>NUCLEOTIDE SEQUENCE [LARGE SCALE GENOMIC DNA]</scope>
    <source>
        <strain evidence="2 4">C57BL/6J</strain>
    </source>
</reference>
<reference evidence="2 4" key="2">
    <citation type="journal article" date="2011" name="PLoS Biol.">
        <title>Modernizing reference genome assemblies.</title>
        <authorList>
            <person name="Church D.M."/>
            <person name="Schneider V.A."/>
            <person name="Graves T."/>
            <person name="Auger K."/>
            <person name="Cunningham F."/>
            <person name="Bouk N."/>
            <person name="Chen H.C."/>
            <person name="Agarwala R."/>
            <person name="McLaren W.M."/>
            <person name="Ritchie G.R."/>
            <person name="Albracht D."/>
            <person name="Kremitzki M."/>
            <person name="Rock S."/>
            <person name="Kotkiewicz H."/>
            <person name="Kremitzki C."/>
            <person name="Wollam A."/>
            <person name="Trani L."/>
            <person name="Fulton L."/>
            <person name="Fulton R."/>
            <person name="Matthews L."/>
            <person name="Whitehead S."/>
            <person name="Chow W."/>
            <person name="Torrance J."/>
            <person name="Dunn M."/>
            <person name="Harden G."/>
            <person name="Threadgold G."/>
            <person name="Wood J."/>
            <person name="Collins J."/>
            <person name="Heath P."/>
            <person name="Griffiths G."/>
            <person name="Pelan S."/>
            <person name="Grafham D."/>
            <person name="Eichler E.E."/>
            <person name="Weinstock G."/>
            <person name="Mardis E.R."/>
            <person name="Wilson R.K."/>
            <person name="Howe K."/>
            <person name="Flicek P."/>
            <person name="Hubbard T."/>
        </authorList>
    </citation>
    <scope>NUCLEOTIDE SEQUENCE [LARGE SCALE GENOMIC DNA]</scope>
    <source>
        <strain evidence="2 4">C57BL/6J</strain>
    </source>
</reference>
<evidence type="ECO:0000313" key="4">
    <source>
        <dbReference type="Proteomes" id="UP000000589"/>
    </source>
</evidence>
<dbReference type="MGI" id="MGI:1935205">
    <property type="gene designation" value="Pcdhgc5"/>
</dbReference>
<sequence>MRPMASPQVAGKCKPRPTLTGVSLKPRDPARADPKMVMKLAPGPTTSLIQRCCKP</sequence>
<dbReference type="Ensembl" id="ENSMUST00000193941.2">
    <property type="protein sequence ID" value="ENSMUSP00000141256.2"/>
    <property type="gene ID" value="ENSMUSG00000102543.6"/>
</dbReference>
<reference evidence="2" key="3">
    <citation type="submission" date="2025-08" db="UniProtKB">
        <authorList>
            <consortium name="Ensembl"/>
        </authorList>
    </citation>
    <scope>IDENTIFICATION</scope>
    <source>
        <strain evidence="2">C57BL/6J</strain>
    </source>
</reference>